<evidence type="ECO:0000313" key="3">
    <source>
        <dbReference type="Proteomes" id="UP000190449"/>
    </source>
</evidence>
<organism evidence="2 3">
    <name type="scientific">Fibrobacter intestinalis</name>
    <dbReference type="NCBI Taxonomy" id="28122"/>
    <lineage>
        <taxon>Bacteria</taxon>
        <taxon>Pseudomonadati</taxon>
        <taxon>Fibrobacterota</taxon>
        <taxon>Fibrobacteria</taxon>
        <taxon>Fibrobacterales</taxon>
        <taxon>Fibrobacteraceae</taxon>
        <taxon>Fibrobacter</taxon>
    </lineage>
</organism>
<gene>
    <name evidence="2" type="ORF">SAMN02745108_01447</name>
</gene>
<evidence type="ECO:0000256" key="1">
    <source>
        <dbReference type="SAM" id="SignalP"/>
    </source>
</evidence>
<sequence>MMKTTKFLALAATLFAASSFAEDGMFSGALPKNWNADVLASAQFTRQHYSNWNNGADGVNTNVWILKYDADVIGHFSHFDWRSVVKLEWGQTYMKGLGTRKSNDKIFIETTVAENDFKPFEPYAGLRFESQFAKSYTYTDSTKTPISCFMDPGYFTQMLGVSFAPNDNFRQSIAFANRMTISDGYGWADDADTKKIETFKDEPGLESVTEYKVALSSLASFKTRLWAFVNFKGVDEIDGKWENRLDVTIAPLIVLSVGVDVAYDKDIDEDTQYRDAVTLGITWRWF</sequence>
<dbReference type="EMBL" id="FUWU01000021">
    <property type="protein sequence ID" value="SJZ72748.1"/>
    <property type="molecule type" value="Genomic_DNA"/>
</dbReference>
<name>A0A1T4N1I6_9BACT</name>
<dbReference type="AlphaFoldDB" id="A0A1T4N1I6"/>
<dbReference type="InterPro" id="IPR021428">
    <property type="entry name" value="DUF3078"/>
</dbReference>
<dbReference type="STRING" id="28122.SAMN02745108_01447"/>
<dbReference type="Pfam" id="PF11276">
    <property type="entry name" value="DUF3078"/>
    <property type="match status" value="1"/>
</dbReference>
<evidence type="ECO:0008006" key="4">
    <source>
        <dbReference type="Google" id="ProtNLM"/>
    </source>
</evidence>
<feature type="chain" id="PRO_5013001592" description="Outer membrane insertion C-terminal signal" evidence="1">
    <location>
        <begin position="22"/>
        <end position="286"/>
    </location>
</feature>
<proteinExistence type="predicted"/>
<feature type="signal peptide" evidence="1">
    <location>
        <begin position="1"/>
        <end position="21"/>
    </location>
</feature>
<reference evidence="2 3" key="1">
    <citation type="submission" date="2017-02" db="EMBL/GenBank/DDBJ databases">
        <authorList>
            <person name="Peterson S.W."/>
        </authorList>
    </citation>
    <scope>NUCLEOTIDE SEQUENCE [LARGE SCALE GENOMIC DNA]</scope>
    <source>
        <strain evidence="2 3">ATCC 43854</strain>
    </source>
</reference>
<dbReference type="RefSeq" id="WP_233134344.1">
    <property type="nucleotide sequence ID" value="NZ_FUWU01000021.1"/>
</dbReference>
<accession>A0A1T4N1I6</accession>
<keyword evidence="1" id="KW-0732">Signal</keyword>
<evidence type="ECO:0000313" key="2">
    <source>
        <dbReference type="EMBL" id="SJZ72748.1"/>
    </source>
</evidence>
<dbReference type="Proteomes" id="UP000190449">
    <property type="component" value="Unassembled WGS sequence"/>
</dbReference>
<protein>
    <recommendedName>
        <fullName evidence="4">Outer membrane insertion C-terminal signal</fullName>
    </recommendedName>
</protein>